<feature type="region of interest" description="Disordered" evidence="1">
    <location>
        <begin position="412"/>
        <end position="494"/>
    </location>
</feature>
<feature type="domain" description="HAUS augmin-like complex subunit 6 N-terminal" evidence="2">
    <location>
        <begin position="27"/>
        <end position="206"/>
    </location>
</feature>
<feature type="compositionally biased region" description="Low complexity" evidence="1">
    <location>
        <begin position="325"/>
        <end position="346"/>
    </location>
</feature>
<organism evidence="3 4">
    <name type="scientific">Elasticomyces elasticus</name>
    <dbReference type="NCBI Taxonomy" id="574655"/>
    <lineage>
        <taxon>Eukaryota</taxon>
        <taxon>Fungi</taxon>
        <taxon>Dikarya</taxon>
        <taxon>Ascomycota</taxon>
        <taxon>Pezizomycotina</taxon>
        <taxon>Dothideomycetes</taxon>
        <taxon>Dothideomycetidae</taxon>
        <taxon>Mycosphaerellales</taxon>
        <taxon>Teratosphaeriaceae</taxon>
        <taxon>Elasticomyces</taxon>
    </lineage>
</organism>
<evidence type="ECO:0000313" key="4">
    <source>
        <dbReference type="Proteomes" id="UP001310594"/>
    </source>
</evidence>
<proteinExistence type="predicted"/>
<dbReference type="Proteomes" id="UP001310594">
    <property type="component" value="Unassembled WGS sequence"/>
</dbReference>
<reference evidence="3" key="1">
    <citation type="submission" date="2023-08" db="EMBL/GenBank/DDBJ databases">
        <title>Black Yeasts Isolated from many extreme environments.</title>
        <authorList>
            <person name="Coleine C."/>
            <person name="Stajich J.E."/>
            <person name="Selbmann L."/>
        </authorList>
    </citation>
    <scope>NUCLEOTIDE SEQUENCE</scope>
    <source>
        <strain evidence="3">CCFEE 5810</strain>
    </source>
</reference>
<feature type="compositionally biased region" description="Polar residues" evidence="1">
    <location>
        <begin position="723"/>
        <end position="734"/>
    </location>
</feature>
<feature type="compositionally biased region" description="Low complexity" evidence="1">
    <location>
        <begin position="467"/>
        <end position="484"/>
    </location>
</feature>
<feature type="compositionally biased region" description="Gly residues" evidence="1">
    <location>
        <begin position="549"/>
        <end position="568"/>
    </location>
</feature>
<feature type="compositionally biased region" description="Basic and acidic residues" evidence="1">
    <location>
        <begin position="677"/>
        <end position="701"/>
    </location>
</feature>
<evidence type="ECO:0000313" key="3">
    <source>
        <dbReference type="EMBL" id="KAK5699545.1"/>
    </source>
</evidence>
<dbReference type="InterPro" id="IPR028163">
    <property type="entry name" value="HAUS_6_N"/>
</dbReference>
<feature type="compositionally biased region" description="Polar residues" evidence="1">
    <location>
        <begin position="371"/>
        <end position="391"/>
    </location>
</feature>
<feature type="compositionally biased region" description="Low complexity" evidence="1">
    <location>
        <begin position="569"/>
        <end position="579"/>
    </location>
</feature>
<evidence type="ECO:0000256" key="1">
    <source>
        <dbReference type="SAM" id="MobiDB-lite"/>
    </source>
</evidence>
<feature type="region of interest" description="Disordered" evidence="1">
    <location>
        <begin position="1"/>
        <end position="21"/>
    </location>
</feature>
<name>A0AAN7ZND6_9PEZI</name>
<dbReference type="Pfam" id="PF14661">
    <property type="entry name" value="HAUS6_N"/>
    <property type="match status" value="1"/>
</dbReference>
<dbReference type="EMBL" id="JAVRQU010000008">
    <property type="protein sequence ID" value="KAK5699545.1"/>
    <property type="molecule type" value="Genomic_DNA"/>
</dbReference>
<accession>A0AAN7ZND6</accession>
<protein>
    <recommendedName>
        <fullName evidence="2">HAUS augmin-like complex subunit 6 N-terminal domain-containing protein</fullName>
    </recommendedName>
</protein>
<feature type="compositionally biased region" description="Basic and acidic residues" evidence="1">
    <location>
        <begin position="747"/>
        <end position="766"/>
    </location>
</feature>
<feature type="compositionally biased region" description="Basic and acidic residues" evidence="1">
    <location>
        <begin position="624"/>
        <end position="642"/>
    </location>
</feature>
<sequence length="817" mass="88091">MSTTHRRNPSTTSTKPSPPSPSISLLLTTAHLLDLSLLPDWPSITPLTLTPHSDARLRIRGTEFLLYHFFHLYSPPLTAEKLTPFYPPLEPIQSLNLRAALFRCLTELKKNGVLPKEVVLRKSMLDDCCDGKFWEVCAAFSAVVLKKVVAGRKLTFMRLRQGGPVAERLGVKGGLGKGEEGLVGGLVVAHRVALKGLVEGRREKRGVYGGVWEVLEGKEKELEVRTAGVLEKGRVKVSKARREELEGVERGVRKGWIGDTGLRDVLLGARSTSGDAVLDLPLDKLAKAAGDATPTTNAGVLSTLSQTAHHQTQRVRRWQNIHDQLSAAKSASTQQQQQSNTSSSSQPETTHLRFDKHRSLNLRDAAPPPSQTTDQQVQARAQQRSDTTQTLGIGGKYDDILTSMREELRLRRRATAPSPSPSLGKHAVLPHRKNTSQRPALPSIHLDTSAGASHDRSPSRSATMSKRPSVNRRLSSRSSSSQNRAYHAPKVEGQKEVMKLKSEIFSPLKGSWTSLGSLLVGTPVEEPVVDDGITASPGEDEGERLSGSCGRGSGSGSSGGGSGSGDSGRGSVVDSGLGSEVKGFGHGDGESESRKGSGTSEDSEEVGSVVLATGSEFKVPALPSKKETDDSTPRPSLAERTRMSMALRSTSDEEVRGVLPEPQSVNPMPPPISEDSVSQRDNDTAPQHQDRRKTLAERTRESISLAPPPPSTVPSKPTHSRTRSSLYPINQFETPQKIRRSSTMIAEEGRTPRDGSAAERSRDITPREQLFSPEAEYDSVFRPRPKIRGSPVSSSPRLGGGGGEMTGEMGRGEGVVG</sequence>
<comment type="caution">
    <text evidence="3">The sequence shown here is derived from an EMBL/GenBank/DDBJ whole genome shotgun (WGS) entry which is preliminary data.</text>
</comment>
<gene>
    <name evidence="3" type="ORF">LTR97_005673</name>
</gene>
<dbReference type="AlphaFoldDB" id="A0AAN7ZND6"/>
<feature type="region of interest" description="Disordered" evidence="1">
    <location>
        <begin position="528"/>
        <end position="817"/>
    </location>
</feature>
<evidence type="ECO:0000259" key="2">
    <source>
        <dbReference type="Pfam" id="PF14661"/>
    </source>
</evidence>
<feature type="compositionally biased region" description="Basic and acidic residues" evidence="1">
    <location>
        <begin position="583"/>
        <end position="595"/>
    </location>
</feature>
<feature type="region of interest" description="Disordered" evidence="1">
    <location>
        <begin position="325"/>
        <end position="398"/>
    </location>
</feature>